<dbReference type="Proteomes" id="UP000011835">
    <property type="component" value="Chromosome"/>
</dbReference>
<gene>
    <name evidence="4" type="ORF">D805_0462</name>
</gene>
<dbReference type="AlphaFoldDB" id="M4REX6"/>
<feature type="domain" description="SpaA-like prealbumin fold" evidence="3">
    <location>
        <begin position="394"/>
        <end position="485"/>
    </location>
</feature>
<sequence>MRKTTSRFAAAILAVATLAASAVMAAAPARKAQAVTTAWPTSEIVVHGAMQRATFEAYRLLNSTDDGTNYSYTLRTQRDSSTSGIKVSDNDTKITNVLTNVTGKTSASDIYDLLNDMTSDSLALERQMKTIYQAIKADPTITQDGTATANKDDTQNAGAYQATFTDMPQGYYLIAQTNDSSAAGSTVSLLIANTANSTKDAAGNPSVDVKVKTDTVQLMSATDQGEAAAQYQDDVAVGTDFTWSATGTLPANYALYDAYKYVFTVKIPAGVAADSTDKSSGCPVATASTVNDSHETPIASDAYTVQKLADGTGTVCTYSFGNLKTAKASDTKASLTIDAGTDIRLSMKAHLTSGATLGNKGNIISSSVSYSSNPLDSAMTGTTAESTATLYTYKLTVKNTDNSGKPLANGAKYSLYSCGDNGCNTQVGAETEASGDDASAVFSGLGSGAYELRETGIPAGYSGADPVQFTVTPTFNNGTVTLTSNNPSVVVVNPDASLTVTVKNTSGGGLLPSTGGVGVIILYVCGLLLVAGAIAGIVVAVRRRNRE</sequence>
<dbReference type="InterPro" id="IPR041033">
    <property type="entry name" value="SpaA_PFL_dom_1"/>
</dbReference>
<dbReference type="PATRIC" id="fig|1254439.12.peg.462"/>
<proteinExistence type="predicted"/>
<dbReference type="InterPro" id="IPR013783">
    <property type="entry name" value="Ig-like_fold"/>
</dbReference>
<evidence type="ECO:0000313" key="5">
    <source>
        <dbReference type="Proteomes" id="UP000011835"/>
    </source>
</evidence>
<feature type="chain" id="PRO_5004056799" description="SpaA-like prealbumin fold domain-containing protein" evidence="2">
    <location>
        <begin position="26"/>
        <end position="547"/>
    </location>
</feature>
<dbReference type="GO" id="GO:0005975">
    <property type="term" value="P:carbohydrate metabolic process"/>
    <property type="evidence" value="ECO:0007669"/>
    <property type="project" value="UniProtKB-ARBA"/>
</dbReference>
<accession>M4REX6</accession>
<keyword evidence="1" id="KW-0812">Transmembrane</keyword>
<evidence type="ECO:0000256" key="2">
    <source>
        <dbReference type="SAM" id="SignalP"/>
    </source>
</evidence>
<protein>
    <recommendedName>
        <fullName evidence="3">SpaA-like prealbumin fold domain-containing protein</fullName>
    </recommendedName>
</protein>
<dbReference type="RefSeq" id="WP_015449991.1">
    <property type="nucleotide sequence ID" value="NC_020546.1"/>
</dbReference>
<evidence type="ECO:0000259" key="3">
    <source>
        <dbReference type="Pfam" id="PF17802"/>
    </source>
</evidence>
<keyword evidence="2" id="KW-0732">Signal</keyword>
<keyword evidence="5" id="KW-1185">Reference proteome</keyword>
<dbReference type="HOGENOM" id="CLU_429417_0_0_11"/>
<dbReference type="Gene3D" id="2.60.40.10">
    <property type="entry name" value="Immunoglobulins"/>
    <property type="match status" value="1"/>
</dbReference>
<dbReference type="Gene3D" id="2.60.40.740">
    <property type="match status" value="1"/>
</dbReference>
<feature type="transmembrane region" description="Helical" evidence="1">
    <location>
        <begin position="520"/>
        <end position="541"/>
    </location>
</feature>
<keyword evidence="1" id="KW-1133">Transmembrane helix</keyword>
<dbReference type="Pfam" id="PF17802">
    <property type="entry name" value="SpaA"/>
    <property type="match status" value="1"/>
</dbReference>
<reference evidence="4 5" key="1">
    <citation type="journal article" date="2013" name="Genome Announc.">
        <title>Complete Genome Sequence of the Probiotic Bifidobacterium thermophilum Strain RBL67.</title>
        <authorList>
            <person name="Jans C."/>
            <person name="Lacroix C."/>
            <person name="Follador R."/>
            <person name="Stevens M.J."/>
        </authorList>
    </citation>
    <scope>NUCLEOTIDE SEQUENCE [LARGE SCALE GENOMIC DNA]</scope>
    <source>
        <strain evidence="4 5">RBL67</strain>
    </source>
</reference>
<organism evidence="4 5">
    <name type="scientific">Bifidobacterium thermophilum RBL67</name>
    <dbReference type="NCBI Taxonomy" id="1254439"/>
    <lineage>
        <taxon>Bacteria</taxon>
        <taxon>Bacillati</taxon>
        <taxon>Actinomycetota</taxon>
        <taxon>Actinomycetes</taxon>
        <taxon>Bifidobacteriales</taxon>
        <taxon>Bifidobacteriaceae</taxon>
        <taxon>Bifidobacterium</taxon>
    </lineage>
</organism>
<dbReference type="KEGG" id="btp:D805_0462"/>
<name>M4REX6_9BIFI</name>
<keyword evidence="1" id="KW-0472">Membrane</keyword>
<evidence type="ECO:0000256" key="1">
    <source>
        <dbReference type="SAM" id="Phobius"/>
    </source>
</evidence>
<evidence type="ECO:0000313" key="4">
    <source>
        <dbReference type="EMBL" id="AGH40729.1"/>
    </source>
</evidence>
<feature type="signal peptide" evidence="2">
    <location>
        <begin position="1"/>
        <end position="25"/>
    </location>
</feature>
<dbReference type="EMBL" id="CP004346">
    <property type="protein sequence ID" value="AGH40729.1"/>
    <property type="molecule type" value="Genomic_DNA"/>
</dbReference>